<evidence type="ECO:0000313" key="2">
    <source>
        <dbReference type="Proteomes" id="UP001500200"/>
    </source>
</evidence>
<sequence>MSGQLTPEQRARLIELVGEAIQQEDAAAVERSFSDFQRGMAALRADFDPQRLRQAPGGGAND</sequence>
<dbReference type="RefSeq" id="WP_345453613.1">
    <property type="nucleotide sequence ID" value="NZ_BAABKK010000038.1"/>
</dbReference>
<protein>
    <submittedName>
        <fullName evidence="1">Uncharacterized protein</fullName>
    </submittedName>
</protein>
<dbReference type="Proteomes" id="UP001500200">
    <property type="component" value="Unassembled WGS sequence"/>
</dbReference>
<evidence type="ECO:0000313" key="1">
    <source>
        <dbReference type="EMBL" id="GAA5202046.1"/>
    </source>
</evidence>
<comment type="caution">
    <text evidence="1">The sequence shown here is derived from an EMBL/GenBank/DDBJ whole genome shotgun (WGS) entry which is preliminary data.</text>
</comment>
<organism evidence="1 2">
    <name type="scientific">Arthrobacter gyeryongensis</name>
    <dbReference type="NCBI Taxonomy" id="1650592"/>
    <lineage>
        <taxon>Bacteria</taxon>
        <taxon>Bacillati</taxon>
        <taxon>Actinomycetota</taxon>
        <taxon>Actinomycetes</taxon>
        <taxon>Micrococcales</taxon>
        <taxon>Micrococcaceae</taxon>
        <taxon>Arthrobacter</taxon>
    </lineage>
</organism>
<proteinExistence type="predicted"/>
<dbReference type="EMBL" id="BAABKK010000038">
    <property type="protein sequence ID" value="GAA5202046.1"/>
    <property type="molecule type" value="Genomic_DNA"/>
</dbReference>
<accession>A0ABP9STY7</accession>
<reference evidence="2" key="1">
    <citation type="journal article" date="2019" name="Int. J. Syst. Evol. Microbiol.">
        <title>The Global Catalogue of Microorganisms (GCM) 10K type strain sequencing project: providing services to taxonomists for standard genome sequencing and annotation.</title>
        <authorList>
            <consortium name="The Broad Institute Genomics Platform"/>
            <consortium name="The Broad Institute Genome Sequencing Center for Infectious Disease"/>
            <person name="Wu L."/>
            <person name="Ma J."/>
        </authorList>
    </citation>
    <scope>NUCLEOTIDE SEQUENCE [LARGE SCALE GENOMIC DNA]</scope>
    <source>
        <strain evidence="2">JCM 18514</strain>
    </source>
</reference>
<keyword evidence="2" id="KW-1185">Reference proteome</keyword>
<gene>
    <name evidence="1" type="ORF">GCM10023346_47920</name>
</gene>
<name>A0ABP9STY7_9MICC</name>